<comment type="similarity">
    <text evidence="2">Belongs to the CpsC/CapA family.</text>
</comment>
<dbReference type="Proteomes" id="UP000262939">
    <property type="component" value="Unassembled WGS sequence"/>
</dbReference>
<feature type="transmembrane region" description="Helical" evidence="7">
    <location>
        <begin position="173"/>
        <end position="194"/>
    </location>
</feature>
<evidence type="ECO:0000256" key="6">
    <source>
        <dbReference type="ARBA" id="ARBA00023136"/>
    </source>
</evidence>
<evidence type="ECO:0000256" key="7">
    <source>
        <dbReference type="SAM" id="Phobius"/>
    </source>
</evidence>
<keyword evidence="11" id="KW-1185">Reference proteome</keyword>
<dbReference type="InterPro" id="IPR050445">
    <property type="entry name" value="Bact_polysacc_biosynth/exp"/>
</dbReference>
<dbReference type="OrthoDB" id="2360475at2"/>
<feature type="domain" description="Tyrosine-protein kinase G-rich" evidence="9">
    <location>
        <begin position="147"/>
        <end position="193"/>
    </location>
</feature>
<evidence type="ECO:0000256" key="3">
    <source>
        <dbReference type="ARBA" id="ARBA00022475"/>
    </source>
</evidence>
<evidence type="ECO:0000256" key="1">
    <source>
        <dbReference type="ARBA" id="ARBA00004651"/>
    </source>
</evidence>
<evidence type="ECO:0000259" key="9">
    <source>
        <dbReference type="Pfam" id="PF13807"/>
    </source>
</evidence>
<dbReference type="InterPro" id="IPR032807">
    <property type="entry name" value="GNVR"/>
</dbReference>
<sequence length="247" mass="27021">MQDTINLKQVFTILKKSWKLITLITMIAVLISGLISYFALTPVYQATAQILVNQKNSESPLDITRMQGNVELINTYSEIIKSPAILEKVIEQLALSQGVAQLNQNISVTIQENSQVFSLSVKDNDATKAVEIANAVSETFQKEIPGIMNVDNVSILAKAKFIKNPAPVSPNPIMNIAIALVIGLMFGIGLAFLLEYLDNTLVNAQDVEAVLGLPVLGSIQKISQEKLKKDSTIQKMVGEPLESQVER</sequence>
<dbReference type="PANTHER" id="PTHR32309:SF13">
    <property type="entry name" value="FERRIC ENTEROBACTIN TRANSPORT PROTEIN FEPE"/>
    <property type="match status" value="1"/>
</dbReference>
<dbReference type="EMBL" id="QVTD01000003">
    <property type="protein sequence ID" value="RFU64754.1"/>
    <property type="molecule type" value="Genomic_DNA"/>
</dbReference>
<keyword evidence="6 7" id="KW-0472">Membrane</keyword>
<dbReference type="InterPro" id="IPR003856">
    <property type="entry name" value="LPS_length_determ_N"/>
</dbReference>
<feature type="domain" description="Polysaccharide chain length determinant N-terminal" evidence="8">
    <location>
        <begin position="3"/>
        <end position="93"/>
    </location>
</feature>
<proteinExistence type="inferred from homology"/>
<reference evidence="10 11" key="1">
    <citation type="submission" date="2018-08" db="EMBL/GenBank/DDBJ databases">
        <title>Bacillus chawlae sp. nov., Bacillus glennii sp. nov., and Bacillus saganii sp. nov. Isolated from the Vehicle Assembly Building at Kennedy Space Center where the Viking Spacecraft were Assembled.</title>
        <authorList>
            <person name="Seuylemezian A."/>
            <person name="Vaishampayan P."/>
        </authorList>
    </citation>
    <scope>NUCLEOTIDE SEQUENCE [LARGE SCALE GENOMIC DNA]</scope>
    <source>
        <strain evidence="10 11">V44-8</strain>
    </source>
</reference>
<protein>
    <submittedName>
        <fullName evidence="10">Capsular biosynthesis protein</fullName>
    </submittedName>
</protein>
<evidence type="ECO:0000256" key="5">
    <source>
        <dbReference type="ARBA" id="ARBA00022989"/>
    </source>
</evidence>
<evidence type="ECO:0000313" key="11">
    <source>
        <dbReference type="Proteomes" id="UP000262939"/>
    </source>
</evidence>
<feature type="transmembrane region" description="Helical" evidence="7">
    <location>
        <begin position="20"/>
        <end position="40"/>
    </location>
</feature>
<keyword evidence="4 7" id="KW-0812">Transmembrane</keyword>
<comment type="subcellular location">
    <subcellularLocation>
        <location evidence="1">Cell membrane</location>
        <topology evidence="1">Multi-pass membrane protein</topology>
    </subcellularLocation>
</comment>
<dbReference type="GO" id="GO:0004713">
    <property type="term" value="F:protein tyrosine kinase activity"/>
    <property type="evidence" value="ECO:0007669"/>
    <property type="project" value="TreeGrafter"/>
</dbReference>
<evidence type="ECO:0000259" key="8">
    <source>
        <dbReference type="Pfam" id="PF02706"/>
    </source>
</evidence>
<dbReference type="PANTHER" id="PTHR32309">
    <property type="entry name" value="TYROSINE-PROTEIN KINASE"/>
    <property type="match status" value="1"/>
</dbReference>
<evidence type="ECO:0000313" key="10">
    <source>
        <dbReference type="EMBL" id="RFU64754.1"/>
    </source>
</evidence>
<gene>
    <name evidence="10" type="ORF">D0466_02180</name>
</gene>
<keyword evidence="5 7" id="KW-1133">Transmembrane helix</keyword>
<dbReference type="Pfam" id="PF13807">
    <property type="entry name" value="GNVR"/>
    <property type="match status" value="1"/>
</dbReference>
<dbReference type="Pfam" id="PF02706">
    <property type="entry name" value="Wzz"/>
    <property type="match status" value="1"/>
</dbReference>
<comment type="caution">
    <text evidence="10">The sequence shown here is derived from an EMBL/GenBank/DDBJ whole genome shotgun (WGS) entry which is preliminary data.</text>
</comment>
<evidence type="ECO:0000256" key="2">
    <source>
        <dbReference type="ARBA" id="ARBA00006683"/>
    </source>
</evidence>
<accession>A0A372LFG6</accession>
<keyword evidence="3" id="KW-1003">Cell membrane</keyword>
<dbReference type="RefSeq" id="WP_117320929.1">
    <property type="nucleotide sequence ID" value="NZ_QVTD01000003.1"/>
</dbReference>
<dbReference type="GO" id="GO:0005886">
    <property type="term" value="C:plasma membrane"/>
    <property type="evidence" value="ECO:0007669"/>
    <property type="project" value="UniProtKB-SubCell"/>
</dbReference>
<evidence type="ECO:0000256" key="4">
    <source>
        <dbReference type="ARBA" id="ARBA00022692"/>
    </source>
</evidence>
<name>A0A372LFG6_9BACI</name>
<dbReference type="AlphaFoldDB" id="A0A372LFG6"/>
<organism evidence="10 11">
    <name type="scientific">Peribacillus glennii</name>
    <dbReference type="NCBI Taxonomy" id="2303991"/>
    <lineage>
        <taxon>Bacteria</taxon>
        <taxon>Bacillati</taxon>
        <taxon>Bacillota</taxon>
        <taxon>Bacilli</taxon>
        <taxon>Bacillales</taxon>
        <taxon>Bacillaceae</taxon>
        <taxon>Peribacillus</taxon>
    </lineage>
</organism>